<dbReference type="RefSeq" id="WP_307354897.1">
    <property type="nucleotide sequence ID" value="NZ_BAAACJ010000008.1"/>
</dbReference>
<evidence type="ECO:0000313" key="3">
    <source>
        <dbReference type="Proteomes" id="UP001224418"/>
    </source>
</evidence>
<dbReference type="Proteomes" id="UP001224418">
    <property type="component" value="Unassembled WGS sequence"/>
</dbReference>
<evidence type="ECO:0000313" key="2">
    <source>
        <dbReference type="EMBL" id="MDQ0478659.1"/>
    </source>
</evidence>
<dbReference type="PANTHER" id="PTHR34599:SF2">
    <property type="entry name" value="TRAF-TYPE DOMAIN-CONTAINING PROTEIN"/>
    <property type="match status" value="1"/>
</dbReference>
<dbReference type="InterPro" id="IPR052559">
    <property type="entry name" value="V-haloperoxidase"/>
</dbReference>
<dbReference type="InterPro" id="IPR000326">
    <property type="entry name" value="PAP2/HPO"/>
</dbReference>
<dbReference type="SUPFAM" id="SSF48317">
    <property type="entry name" value="Acid phosphatase/Vanadium-dependent haloperoxidase"/>
    <property type="match status" value="1"/>
</dbReference>
<evidence type="ECO:0000259" key="1">
    <source>
        <dbReference type="SMART" id="SM00014"/>
    </source>
</evidence>
<reference evidence="2 3" key="1">
    <citation type="submission" date="2023-07" db="EMBL/GenBank/DDBJ databases">
        <title>Genomic Encyclopedia of Type Strains, Phase IV (KMG-IV): sequencing the most valuable type-strain genomes for metagenomic binning, comparative biology and taxonomic classification.</title>
        <authorList>
            <person name="Goeker M."/>
        </authorList>
    </citation>
    <scope>NUCLEOTIDE SEQUENCE [LARGE SCALE GENOMIC DNA]</scope>
    <source>
        <strain evidence="2 3">DSM 1400</strain>
    </source>
</reference>
<comment type="caution">
    <text evidence="2">The sequence shown here is derived from an EMBL/GenBank/DDBJ whole genome shotgun (WGS) entry which is preliminary data.</text>
</comment>
<dbReference type="SMART" id="SM00014">
    <property type="entry name" value="acidPPc"/>
    <property type="match status" value="1"/>
</dbReference>
<accession>A0ABU0JRH2</accession>
<organism evidence="2 3">
    <name type="scientific">Hathewaya limosa</name>
    <name type="common">Clostridium limosum</name>
    <dbReference type="NCBI Taxonomy" id="1536"/>
    <lineage>
        <taxon>Bacteria</taxon>
        <taxon>Bacillati</taxon>
        <taxon>Bacillota</taxon>
        <taxon>Clostridia</taxon>
        <taxon>Eubacteriales</taxon>
        <taxon>Clostridiaceae</taxon>
        <taxon>Hathewaya</taxon>
    </lineage>
</organism>
<name>A0ABU0JRH2_HATLI</name>
<keyword evidence="3" id="KW-1185">Reference proteome</keyword>
<dbReference type="PANTHER" id="PTHR34599">
    <property type="entry name" value="PEROXIDASE-RELATED"/>
    <property type="match status" value="1"/>
</dbReference>
<dbReference type="Pfam" id="PF01569">
    <property type="entry name" value="PAP2"/>
    <property type="match status" value="1"/>
</dbReference>
<sequence length="257" mass="29406">MTRFRWNEIPYPGEKFGPIGEGEDAGSWPLKFFTRDKDDFYDLKGNKVAFKIKTPSDTMDFRVTQLNEVKESLKELTDKQRALASYWNSENVVLLHFKNVYTLLKTYKVPSMDSARILSIMGDAFNDAMSICYYFKYKFQIPRPVQLDPSLKTYLNTSYDPSYPVGHGVIAGMAEVVLSYFFPAESEKLRKIAVYSSISRVYGGIHYPIDVEQGLSLGRNIGCVIVNTIKDQGTDQGNNINNIYKEYKDAKLQLVEM</sequence>
<dbReference type="InterPro" id="IPR036938">
    <property type="entry name" value="PAP2/HPO_sf"/>
</dbReference>
<feature type="domain" description="Phosphatidic acid phosphatase type 2/haloperoxidase" evidence="1">
    <location>
        <begin position="116"/>
        <end position="226"/>
    </location>
</feature>
<proteinExistence type="predicted"/>
<dbReference type="EMBL" id="JAUSWN010000002">
    <property type="protein sequence ID" value="MDQ0478659.1"/>
    <property type="molecule type" value="Genomic_DNA"/>
</dbReference>
<dbReference type="Gene3D" id="1.10.606.20">
    <property type="match status" value="1"/>
</dbReference>
<gene>
    <name evidence="2" type="ORF">QOZ93_000368</name>
</gene>
<dbReference type="CDD" id="cd03380">
    <property type="entry name" value="PAP2_like_1"/>
    <property type="match status" value="1"/>
</dbReference>
<protein>
    <recommendedName>
        <fullName evidence="1">Phosphatidic acid phosphatase type 2/haloperoxidase domain-containing protein</fullName>
    </recommendedName>
</protein>